<reference evidence="2 3" key="1">
    <citation type="submission" date="2017-02" db="EMBL/GenBank/DDBJ databases">
        <title>Paraburkholderia sophoroidis sp. nov. and Paraburkholderia steynii sp. nov. rhizobial symbionts of the fynbos legume Hypocalyptus sophoroides.</title>
        <authorList>
            <person name="Steenkamp E.T."/>
            <person name="Beukes C.W."/>
            <person name="Van Zyl E."/>
            <person name="Avontuur J."/>
            <person name="Chan W.Y."/>
            <person name="Hassen A."/>
            <person name="Palmer M."/>
            <person name="Mthombeni L."/>
            <person name="Phalane F."/>
            <person name="Sereme K."/>
            <person name="Venter S.N."/>
        </authorList>
    </citation>
    <scope>NUCLEOTIDE SEQUENCE [LARGE SCALE GENOMIC DNA]</scope>
    <source>
        <strain evidence="2 3">HC1.1ba</strain>
    </source>
</reference>
<dbReference type="Proteomes" id="UP000294200">
    <property type="component" value="Unassembled WGS sequence"/>
</dbReference>
<evidence type="ECO:0000313" key="2">
    <source>
        <dbReference type="EMBL" id="TCG09369.1"/>
    </source>
</evidence>
<evidence type="ECO:0000256" key="1">
    <source>
        <dbReference type="SAM" id="Phobius"/>
    </source>
</evidence>
<protein>
    <submittedName>
        <fullName evidence="2">Uncharacterized protein</fullName>
    </submittedName>
</protein>
<gene>
    <name evidence="2" type="ORF">BZM27_06100</name>
</gene>
<organism evidence="2 3">
    <name type="scientific">Paraburkholderia steynii</name>
    <dbReference type="NCBI Taxonomy" id="1245441"/>
    <lineage>
        <taxon>Bacteria</taxon>
        <taxon>Pseudomonadati</taxon>
        <taxon>Pseudomonadota</taxon>
        <taxon>Betaproteobacteria</taxon>
        <taxon>Burkholderiales</taxon>
        <taxon>Burkholderiaceae</taxon>
        <taxon>Paraburkholderia</taxon>
    </lineage>
</organism>
<keyword evidence="1" id="KW-0812">Transmembrane</keyword>
<keyword evidence="3" id="KW-1185">Reference proteome</keyword>
<sequence>MSIGDSNDVFGRLKAALPQRWFGSTSDSMPVVDSILAGLGTGLTFIYSLYAYAKAQTRLLTCSDGFLDIFASDFFGSSIQRKANQSDASFRGVIQANLFAEKATRKGVVNVLTTITGRAPVVFEPNRVGDVAIMGVPTAGGQNYMGIQTSMYVGPARMASTATPYQAFIIAYRPQATGGSAGGAFTDAPTQAALNTPLAKSYTNSLSLLTSSATDADIYAAVDATRPVGTILWVSISN</sequence>
<evidence type="ECO:0000313" key="3">
    <source>
        <dbReference type="Proteomes" id="UP000294200"/>
    </source>
</evidence>
<proteinExistence type="predicted"/>
<keyword evidence="1" id="KW-1133">Transmembrane helix</keyword>
<comment type="caution">
    <text evidence="2">The sequence shown here is derived from an EMBL/GenBank/DDBJ whole genome shotgun (WGS) entry which is preliminary data.</text>
</comment>
<feature type="transmembrane region" description="Helical" evidence="1">
    <location>
        <begin position="35"/>
        <end position="53"/>
    </location>
</feature>
<name>A0A4R0XPL9_9BURK</name>
<dbReference type="AlphaFoldDB" id="A0A4R0XPL9"/>
<accession>A0A4R0XPL9</accession>
<keyword evidence="1" id="KW-0472">Membrane</keyword>
<dbReference type="EMBL" id="MWML01000013">
    <property type="protein sequence ID" value="TCG09369.1"/>
    <property type="molecule type" value="Genomic_DNA"/>
</dbReference>